<dbReference type="SMART" id="SM00353">
    <property type="entry name" value="HLH"/>
    <property type="match status" value="1"/>
</dbReference>
<dbReference type="Pfam" id="PF00010">
    <property type="entry name" value="HLH"/>
    <property type="match status" value="1"/>
</dbReference>
<evidence type="ECO:0000256" key="4">
    <source>
        <dbReference type="ARBA" id="ARBA00023242"/>
    </source>
</evidence>
<comment type="caution">
    <text evidence="7">The sequence shown here is derived from an EMBL/GenBank/DDBJ whole genome shotgun (WGS) entry which is preliminary data.</text>
</comment>
<feature type="domain" description="BHLH" evidence="6">
    <location>
        <begin position="42"/>
        <end position="94"/>
    </location>
</feature>
<evidence type="ECO:0000313" key="8">
    <source>
        <dbReference type="Proteomes" id="UP001634007"/>
    </source>
</evidence>
<feature type="region of interest" description="Disordered" evidence="5">
    <location>
        <begin position="29"/>
        <end position="51"/>
    </location>
</feature>
<dbReference type="EMBL" id="JBJKBG010000001">
    <property type="protein sequence ID" value="KAL3755856.1"/>
    <property type="molecule type" value="Genomic_DNA"/>
</dbReference>
<protein>
    <recommendedName>
        <fullName evidence="6">BHLH domain-containing protein</fullName>
    </recommendedName>
</protein>
<sequence>MSCSFNTHQKHKIPKDLFLDQRRRFSVTNYNKRTGEDDDHGGRKKKHREIERQRRQELASLFTSLRSKLPLEFIKGKRSMSDYMNEAVNYIKHLQTKIRELSFKKDELKSIHSLANLDSPSSDSSGLTIFTVNSCCESVEIVISRSIREKDLLLSTVLELLLQHGLDVVSCFSCQVNDRVLHTIHCELADGNGIINLTLLEGELNELLIPALNP</sequence>
<proteinExistence type="predicted"/>
<dbReference type="CDD" id="cd18914">
    <property type="entry name" value="bHLH_AtORG2_like"/>
    <property type="match status" value="1"/>
</dbReference>
<dbReference type="PANTHER" id="PTHR13935:SF155">
    <property type="entry name" value="TRANSCRIPTION FACTOR BHLH120-LIKE"/>
    <property type="match status" value="1"/>
</dbReference>
<dbReference type="InterPro" id="IPR036638">
    <property type="entry name" value="HLH_DNA-bd_sf"/>
</dbReference>
<keyword evidence="8" id="KW-1185">Reference proteome</keyword>
<dbReference type="GO" id="GO:0006355">
    <property type="term" value="P:regulation of DNA-templated transcription"/>
    <property type="evidence" value="ECO:0007669"/>
    <property type="project" value="UniProtKB-ARBA"/>
</dbReference>
<dbReference type="AlphaFoldDB" id="A0ABD3M1A2"/>
<dbReference type="SUPFAM" id="SSF47459">
    <property type="entry name" value="HLH, helix-loop-helix DNA-binding domain"/>
    <property type="match status" value="1"/>
</dbReference>
<evidence type="ECO:0000256" key="2">
    <source>
        <dbReference type="ARBA" id="ARBA00023015"/>
    </source>
</evidence>
<evidence type="ECO:0000313" key="7">
    <source>
        <dbReference type="EMBL" id="KAL3755856.1"/>
    </source>
</evidence>
<evidence type="ECO:0000259" key="6">
    <source>
        <dbReference type="PROSITE" id="PS50888"/>
    </source>
</evidence>
<evidence type="ECO:0000256" key="5">
    <source>
        <dbReference type="SAM" id="MobiDB-lite"/>
    </source>
</evidence>
<organism evidence="7 8">
    <name type="scientific">Eucalyptus globulus</name>
    <name type="common">Tasmanian blue gum</name>
    <dbReference type="NCBI Taxonomy" id="34317"/>
    <lineage>
        <taxon>Eukaryota</taxon>
        <taxon>Viridiplantae</taxon>
        <taxon>Streptophyta</taxon>
        <taxon>Embryophyta</taxon>
        <taxon>Tracheophyta</taxon>
        <taxon>Spermatophyta</taxon>
        <taxon>Magnoliopsida</taxon>
        <taxon>eudicotyledons</taxon>
        <taxon>Gunneridae</taxon>
        <taxon>Pentapetalae</taxon>
        <taxon>rosids</taxon>
        <taxon>malvids</taxon>
        <taxon>Myrtales</taxon>
        <taxon>Myrtaceae</taxon>
        <taxon>Myrtoideae</taxon>
        <taxon>Eucalypteae</taxon>
        <taxon>Eucalyptus</taxon>
    </lineage>
</organism>
<keyword evidence="4" id="KW-0539">Nucleus</keyword>
<dbReference type="GO" id="GO:0005634">
    <property type="term" value="C:nucleus"/>
    <property type="evidence" value="ECO:0007669"/>
    <property type="project" value="UniProtKB-SubCell"/>
</dbReference>
<dbReference type="InterPro" id="IPR011598">
    <property type="entry name" value="bHLH_dom"/>
</dbReference>
<comment type="subcellular location">
    <subcellularLocation>
        <location evidence="1">Nucleus</location>
    </subcellularLocation>
</comment>
<dbReference type="Proteomes" id="UP001634007">
    <property type="component" value="Unassembled WGS sequence"/>
</dbReference>
<name>A0ABD3M1A2_EUCGL</name>
<evidence type="ECO:0000256" key="1">
    <source>
        <dbReference type="ARBA" id="ARBA00004123"/>
    </source>
</evidence>
<evidence type="ECO:0000256" key="3">
    <source>
        <dbReference type="ARBA" id="ARBA00023163"/>
    </source>
</evidence>
<dbReference type="InterPro" id="IPR015660">
    <property type="entry name" value="MASH1/Ascl1a-like"/>
</dbReference>
<dbReference type="PROSITE" id="PS50888">
    <property type="entry name" value="BHLH"/>
    <property type="match status" value="1"/>
</dbReference>
<accession>A0ABD3M1A2</accession>
<gene>
    <name evidence="7" type="ORF">ACJRO7_002842</name>
</gene>
<reference evidence="7 8" key="1">
    <citation type="submission" date="2024-11" db="EMBL/GenBank/DDBJ databases">
        <title>Chromosome-level genome assembly of Eucalyptus globulus Labill. provides insights into its genome evolution.</title>
        <authorList>
            <person name="Li X."/>
        </authorList>
    </citation>
    <scope>NUCLEOTIDE SEQUENCE [LARGE SCALE GENOMIC DNA]</scope>
    <source>
        <strain evidence="7">CL2024</strain>
        <tissue evidence="7">Fresh tender leaves</tissue>
    </source>
</reference>
<dbReference type="Gene3D" id="4.10.280.10">
    <property type="entry name" value="Helix-loop-helix DNA-binding domain"/>
    <property type="match status" value="1"/>
</dbReference>
<keyword evidence="2" id="KW-0805">Transcription regulation</keyword>
<dbReference type="PANTHER" id="PTHR13935">
    <property type="entry name" value="ACHAETE-SCUTE TRANSCRIPTION FACTOR-RELATED"/>
    <property type="match status" value="1"/>
</dbReference>
<keyword evidence="3" id="KW-0804">Transcription</keyword>